<dbReference type="GO" id="GO:0042276">
    <property type="term" value="P:error-prone translesion synthesis"/>
    <property type="evidence" value="ECO:0007669"/>
    <property type="project" value="TreeGrafter"/>
</dbReference>
<dbReference type="GO" id="GO:0006261">
    <property type="term" value="P:DNA-templated DNA replication"/>
    <property type="evidence" value="ECO:0007669"/>
    <property type="project" value="UniProtKB-UniRule"/>
</dbReference>
<comment type="catalytic activity">
    <reaction evidence="15 16">
        <text>DNA(n) + a 2'-deoxyribonucleoside 5'-triphosphate = DNA(n+1) + diphosphate</text>
        <dbReference type="Rhea" id="RHEA:22508"/>
        <dbReference type="Rhea" id="RHEA-COMP:17339"/>
        <dbReference type="Rhea" id="RHEA-COMP:17340"/>
        <dbReference type="ChEBI" id="CHEBI:33019"/>
        <dbReference type="ChEBI" id="CHEBI:61560"/>
        <dbReference type="ChEBI" id="CHEBI:173112"/>
        <dbReference type="EC" id="2.7.7.7"/>
    </reaction>
</comment>
<dbReference type="FunFam" id="3.30.1490.100:FF:000004">
    <property type="entry name" value="DNA polymerase IV"/>
    <property type="match status" value="1"/>
</dbReference>
<dbReference type="Gene3D" id="3.30.70.270">
    <property type="match status" value="1"/>
</dbReference>
<comment type="subunit">
    <text evidence="16">Monomer.</text>
</comment>
<dbReference type="AlphaFoldDB" id="A0A6N7ZKI0"/>
<dbReference type="Pfam" id="PF11799">
    <property type="entry name" value="IMS_C"/>
    <property type="match status" value="1"/>
</dbReference>
<evidence type="ECO:0000256" key="15">
    <source>
        <dbReference type="ARBA" id="ARBA00049244"/>
    </source>
</evidence>
<evidence type="ECO:0000256" key="11">
    <source>
        <dbReference type="ARBA" id="ARBA00022932"/>
    </source>
</evidence>
<dbReference type="GO" id="GO:0000287">
    <property type="term" value="F:magnesium ion binding"/>
    <property type="evidence" value="ECO:0007669"/>
    <property type="project" value="UniProtKB-UniRule"/>
</dbReference>
<feature type="region of interest" description="Disordered" evidence="17">
    <location>
        <begin position="549"/>
        <end position="584"/>
    </location>
</feature>
<comment type="cofactor">
    <cofactor evidence="16">
        <name>Mg(2+)</name>
        <dbReference type="ChEBI" id="CHEBI:18420"/>
    </cofactor>
    <text evidence="16">Binds 2 magnesium ions per subunit.</text>
</comment>
<dbReference type="InterPro" id="IPR036775">
    <property type="entry name" value="DNA_pol_Y-fam_lit_finger_sf"/>
</dbReference>
<name>A0A6N7ZKI0_9MICO</name>
<dbReference type="CDD" id="cd03586">
    <property type="entry name" value="PolY_Pol_IV_kappa"/>
    <property type="match status" value="1"/>
</dbReference>
<dbReference type="GO" id="GO:0009432">
    <property type="term" value="P:SOS response"/>
    <property type="evidence" value="ECO:0007669"/>
    <property type="project" value="TreeGrafter"/>
</dbReference>
<dbReference type="GO" id="GO:0005829">
    <property type="term" value="C:cytosol"/>
    <property type="evidence" value="ECO:0007669"/>
    <property type="project" value="TreeGrafter"/>
</dbReference>
<dbReference type="GO" id="GO:0003684">
    <property type="term" value="F:damaged DNA binding"/>
    <property type="evidence" value="ECO:0007669"/>
    <property type="project" value="InterPro"/>
</dbReference>
<dbReference type="SUPFAM" id="SSF100879">
    <property type="entry name" value="Lesion bypass DNA polymerase (Y-family), little finger domain"/>
    <property type="match status" value="1"/>
</dbReference>
<keyword evidence="7 16" id="KW-0235">DNA replication</keyword>
<proteinExistence type="inferred from homology"/>
<evidence type="ECO:0000256" key="10">
    <source>
        <dbReference type="ARBA" id="ARBA00022842"/>
    </source>
</evidence>
<gene>
    <name evidence="16" type="primary">dinB</name>
    <name evidence="19" type="ORF">GJV82_12675</name>
</gene>
<evidence type="ECO:0000256" key="2">
    <source>
        <dbReference type="ARBA" id="ARBA00010945"/>
    </source>
</evidence>
<keyword evidence="5 16" id="KW-0808">Transferase</keyword>
<dbReference type="Gene3D" id="3.40.1170.60">
    <property type="match status" value="1"/>
</dbReference>
<dbReference type="InterPro" id="IPR053848">
    <property type="entry name" value="IMS_HHH_1"/>
</dbReference>
<evidence type="ECO:0000259" key="18">
    <source>
        <dbReference type="PROSITE" id="PS50173"/>
    </source>
</evidence>
<evidence type="ECO:0000256" key="6">
    <source>
        <dbReference type="ARBA" id="ARBA00022695"/>
    </source>
</evidence>
<keyword evidence="8 16" id="KW-0479">Metal-binding</keyword>
<dbReference type="EMBL" id="WMKA01000030">
    <property type="protein sequence ID" value="MTG89793.1"/>
    <property type="molecule type" value="Genomic_DNA"/>
</dbReference>
<dbReference type="Pfam" id="PF00817">
    <property type="entry name" value="IMS"/>
    <property type="match status" value="1"/>
</dbReference>
<evidence type="ECO:0000256" key="16">
    <source>
        <dbReference type="HAMAP-Rule" id="MF_01113"/>
    </source>
</evidence>
<feature type="active site" evidence="16">
    <location>
        <position position="234"/>
    </location>
</feature>
<organism evidence="19 20">
    <name type="scientific">Cellulosimicrobium composti</name>
    <dbReference type="NCBI Taxonomy" id="2672572"/>
    <lineage>
        <taxon>Bacteria</taxon>
        <taxon>Bacillati</taxon>
        <taxon>Actinomycetota</taxon>
        <taxon>Actinomycetes</taxon>
        <taxon>Micrococcales</taxon>
        <taxon>Promicromonosporaceae</taxon>
        <taxon>Cellulosimicrobium</taxon>
    </lineage>
</organism>
<keyword evidence="10 16" id="KW-0460">Magnesium</keyword>
<feature type="domain" description="UmuC" evidence="18">
    <location>
        <begin position="134"/>
        <end position="315"/>
    </location>
</feature>
<dbReference type="InterPro" id="IPR043502">
    <property type="entry name" value="DNA/RNA_pol_sf"/>
</dbReference>
<sequence length="584" mass="61310">MSDGPATDAVGFAAGCGAAAAGTAKVDAARASAPTTAVVATARERAVGACGEGVDERPEEATLGVDRSVMKASLLFGPGWGSRDLFGLLQLTWRRRVYARVRTKVPRVGPGGQSRAVSIDRAPHAPVLRARPTIVHLDADAFFAAVEQHQRPSLRGRPVLVGGVGPRSVVATASYEARQYGARSAMPMEQARRLCPPSTVVVVPRFAAYSAYSARIMAALREVTELVEPVSIDEAFADVAGAVGPETDLRALAHRIRERARELSGLPVSLGLGRSKLVAKLASEAAKPGGVRVVGADDEDAFLLDLPVRALWGVGPVSAARLDELGVRTVADLRRQPLDTLLLVAGEAGGTNLYRIARGWDDRPVTTVRERKSAGAEHTFDTDLHGRAAIAAALDPVVDAALARLERHAVAARTVVVKVRLASFTTLTRSVTLPRPTADEGALRDAAHRALRLADVTEPVRLLGVAFHALSEHAQLMLPLGDEAAEAPAEPADAVPLPAPSPSGPVRATAANVAPGLDVATAADGRGWVVRVGDDGRVAVRFETARTGPGYQRWVDPDAEDLTLVEPLGPDGEPIRPVPPDDDA</sequence>
<dbReference type="SUPFAM" id="SSF56672">
    <property type="entry name" value="DNA/RNA polymerases"/>
    <property type="match status" value="1"/>
</dbReference>
<protein>
    <recommendedName>
        <fullName evidence="16">DNA polymerase IV</fullName>
        <shortName evidence="16">Pol IV</shortName>
        <ecNumber evidence="16">2.7.7.7</ecNumber>
    </recommendedName>
</protein>
<keyword evidence="12 16" id="KW-0238">DNA-binding</keyword>
<dbReference type="PANTHER" id="PTHR11076">
    <property type="entry name" value="DNA REPAIR POLYMERASE UMUC / TRANSFERASE FAMILY MEMBER"/>
    <property type="match status" value="1"/>
</dbReference>
<feature type="binding site" evidence="16">
    <location>
        <position position="138"/>
    </location>
    <ligand>
        <name>Mg(2+)</name>
        <dbReference type="ChEBI" id="CHEBI:18420"/>
    </ligand>
</feature>
<dbReference type="Gene3D" id="1.10.150.20">
    <property type="entry name" value="5' to 3' exonuclease, C-terminal subdomain"/>
    <property type="match status" value="1"/>
</dbReference>
<keyword evidence="6 16" id="KW-0548">Nucleotidyltransferase</keyword>
<evidence type="ECO:0000313" key="20">
    <source>
        <dbReference type="Proteomes" id="UP000440668"/>
    </source>
</evidence>
<feature type="site" description="Substrate discrimination" evidence="16">
    <location>
        <position position="143"/>
    </location>
</feature>
<evidence type="ECO:0000256" key="17">
    <source>
        <dbReference type="SAM" id="MobiDB-lite"/>
    </source>
</evidence>
<keyword evidence="9 16" id="KW-0227">DNA damage</keyword>
<evidence type="ECO:0000256" key="9">
    <source>
        <dbReference type="ARBA" id="ARBA00022763"/>
    </source>
</evidence>
<keyword evidence="4 16" id="KW-0963">Cytoplasm</keyword>
<comment type="similarity">
    <text evidence="2 16">Belongs to the DNA polymerase type-Y family.</text>
</comment>
<dbReference type="NCBIfam" id="NF002677">
    <property type="entry name" value="PRK02406.1"/>
    <property type="match status" value="1"/>
</dbReference>
<comment type="subcellular location">
    <subcellularLocation>
        <location evidence="1 16">Cytoplasm</location>
    </subcellularLocation>
</comment>
<dbReference type="InterPro" id="IPR017961">
    <property type="entry name" value="DNA_pol_Y-fam_little_finger"/>
</dbReference>
<evidence type="ECO:0000256" key="1">
    <source>
        <dbReference type="ARBA" id="ARBA00004496"/>
    </source>
</evidence>
<accession>A0A6N7ZKI0</accession>
<dbReference type="Pfam" id="PF21999">
    <property type="entry name" value="IMS_HHH_1"/>
    <property type="match status" value="1"/>
</dbReference>
<dbReference type="EC" id="2.7.7.7" evidence="16"/>
<keyword evidence="3 16" id="KW-0515">Mutator protein</keyword>
<dbReference type="NCBIfam" id="NF002882">
    <property type="entry name" value="PRK03348.1"/>
    <property type="match status" value="1"/>
</dbReference>
<feature type="binding site" evidence="16">
    <location>
        <position position="233"/>
    </location>
    <ligand>
        <name>Mg(2+)</name>
        <dbReference type="ChEBI" id="CHEBI:18420"/>
    </ligand>
</feature>
<evidence type="ECO:0000256" key="4">
    <source>
        <dbReference type="ARBA" id="ARBA00022490"/>
    </source>
</evidence>
<dbReference type="InterPro" id="IPR001126">
    <property type="entry name" value="UmuC"/>
</dbReference>
<evidence type="ECO:0000313" key="19">
    <source>
        <dbReference type="EMBL" id="MTG89793.1"/>
    </source>
</evidence>
<evidence type="ECO:0000256" key="8">
    <source>
        <dbReference type="ARBA" id="ARBA00022723"/>
    </source>
</evidence>
<reference evidence="19 20" key="1">
    <citation type="submission" date="2019-11" db="EMBL/GenBank/DDBJ databases">
        <title>Cellulosimicrobium composti sp. nov. isolated from a compost.</title>
        <authorList>
            <person name="Yang Y."/>
        </authorList>
    </citation>
    <scope>NUCLEOTIDE SEQUENCE [LARGE SCALE GENOMIC DNA]</scope>
    <source>
        <strain evidence="19 20">BIT-GX5</strain>
    </source>
</reference>
<comment type="caution">
    <text evidence="19">The sequence shown here is derived from an EMBL/GenBank/DDBJ whole genome shotgun (WGS) entry which is preliminary data.</text>
</comment>
<comment type="function">
    <text evidence="14 16">Poorly processive, error-prone DNA polymerase involved in untargeted mutagenesis. Copies undamaged DNA at stalled replication forks, which arise in vivo from mismatched or misaligned primer ends. These misaligned primers can be extended by PolIV. Exhibits no 3'-5' exonuclease (proofreading) activity. May be involved in translesional synthesis, in conjunction with the beta clamp from PolIII.</text>
</comment>
<evidence type="ECO:0000256" key="3">
    <source>
        <dbReference type="ARBA" id="ARBA00022457"/>
    </source>
</evidence>
<dbReference type="PROSITE" id="PS50173">
    <property type="entry name" value="UMUC"/>
    <property type="match status" value="1"/>
</dbReference>
<evidence type="ECO:0000256" key="5">
    <source>
        <dbReference type="ARBA" id="ARBA00022679"/>
    </source>
</evidence>
<evidence type="ECO:0000256" key="12">
    <source>
        <dbReference type="ARBA" id="ARBA00023125"/>
    </source>
</evidence>
<evidence type="ECO:0000256" key="14">
    <source>
        <dbReference type="ARBA" id="ARBA00025589"/>
    </source>
</evidence>
<evidence type="ECO:0000256" key="7">
    <source>
        <dbReference type="ARBA" id="ARBA00022705"/>
    </source>
</evidence>
<keyword evidence="13 16" id="KW-0234">DNA repair</keyword>
<dbReference type="InterPro" id="IPR022880">
    <property type="entry name" value="DNApol_IV"/>
</dbReference>
<dbReference type="Gene3D" id="3.30.1490.100">
    <property type="entry name" value="DNA polymerase, Y-family, little finger domain"/>
    <property type="match status" value="1"/>
</dbReference>
<keyword evidence="11 16" id="KW-0239">DNA-directed DNA polymerase</keyword>
<dbReference type="GO" id="GO:0003887">
    <property type="term" value="F:DNA-directed DNA polymerase activity"/>
    <property type="evidence" value="ECO:0007669"/>
    <property type="project" value="UniProtKB-UniRule"/>
</dbReference>
<dbReference type="Proteomes" id="UP000440668">
    <property type="component" value="Unassembled WGS sequence"/>
</dbReference>
<dbReference type="PANTHER" id="PTHR11076:SF33">
    <property type="entry name" value="DNA POLYMERASE KAPPA"/>
    <property type="match status" value="1"/>
</dbReference>
<dbReference type="HAMAP" id="MF_01113">
    <property type="entry name" value="DNApol_IV"/>
    <property type="match status" value="1"/>
</dbReference>
<dbReference type="InterPro" id="IPR043128">
    <property type="entry name" value="Rev_trsase/Diguanyl_cyclase"/>
</dbReference>
<dbReference type="GO" id="GO:0006281">
    <property type="term" value="P:DNA repair"/>
    <property type="evidence" value="ECO:0007669"/>
    <property type="project" value="UniProtKB-UniRule"/>
</dbReference>
<evidence type="ECO:0000256" key="13">
    <source>
        <dbReference type="ARBA" id="ARBA00023204"/>
    </source>
</evidence>
<dbReference type="InterPro" id="IPR050116">
    <property type="entry name" value="DNA_polymerase-Y"/>
</dbReference>